<feature type="compositionally biased region" description="Basic residues" evidence="3">
    <location>
        <begin position="395"/>
        <end position="404"/>
    </location>
</feature>
<dbReference type="GO" id="GO:0052621">
    <property type="term" value="F:diguanylate cyclase activity"/>
    <property type="evidence" value="ECO:0007669"/>
    <property type="project" value="UniProtKB-EC"/>
</dbReference>
<dbReference type="InterPro" id="IPR000160">
    <property type="entry name" value="GGDEF_dom"/>
</dbReference>
<dbReference type="GO" id="GO:0043709">
    <property type="term" value="P:cell adhesion involved in single-species biofilm formation"/>
    <property type="evidence" value="ECO:0007669"/>
    <property type="project" value="TreeGrafter"/>
</dbReference>
<dbReference type="AlphaFoldDB" id="A0A4P9K6Q7"/>
<dbReference type="SMART" id="SM00267">
    <property type="entry name" value="GGDEF"/>
    <property type="match status" value="1"/>
</dbReference>
<keyword evidence="4" id="KW-0472">Membrane</keyword>
<feature type="domain" description="GGDEF" evidence="5">
    <location>
        <begin position="248"/>
        <end position="388"/>
    </location>
</feature>
<evidence type="ECO:0000256" key="4">
    <source>
        <dbReference type="SAM" id="Phobius"/>
    </source>
</evidence>
<dbReference type="KEGG" id="thig:FE785_04905"/>
<dbReference type="SUPFAM" id="SSF55073">
    <property type="entry name" value="Nucleotide cyclase"/>
    <property type="match status" value="1"/>
</dbReference>
<dbReference type="InterPro" id="IPR029787">
    <property type="entry name" value="Nucleotide_cyclase"/>
</dbReference>
<dbReference type="GO" id="GO:0005886">
    <property type="term" value="C:plasma membrane"/>
    <property type="evidence" value="ECO:0007669"/>
    <property type="project" value="TreeGrafter"/>
</dbReference>
<accession>A0A4P9K6Q7</accession>
<feature type="transmembrane region" description="Helical" evidence="4">
    <location>
        <begin position="201"/>
        <end position="219"/>
    </location>
</feature>
<dbReference type="InterPro" id="IPR043128">
    <property type="entry name" value="Rev_trsase/Diguanyl_cyclase"/>
</dbReference>
<dbReference type="EC" id="2.7.7.65" evidence="1"/>
<evidence type="ECO:0000256" key="3">
    <source>
        <dbReference type="SAM" id="MobiDB-lite"/>
    </source>
</evidence>
<evidence type="ECO:0000256" key="2">
    <source>
        <dbReference type="ARBA" id="ARBA00034247"/>
    </source>
</evidence>
<gene>
    <name evidence="6" type="ORF">FE785_04905</name>
</gene>
<feature type="transmembrane region" description="Helical" evidence="4">
    <location>
        <begin position="50"/>
        <end position="68"/>
    </location>
</feature>
<dbReference type="CDD" id="cd01949">
    <property type="entry name" value="GGDEF"/>
    <property type="match status" value="1"/>
</dbReference>
<dbReference type="PANTHER" id="PTHR45138">
    <property type="entry name" value="REGULATORY COMPONENTS OF SENSORY TRANSDUCTION SYSTEM"/>
    <property type="match status" value="1"/>
</dbReference>
<dbReference type="EMBL" id="CP040602">
    <property type="protein sequence ID" value="QCU90016.1"/>
    <property type="molecule type" value="Genomic_DNA"/>
</dbReference>
<evidence type="ECO:0000256" key="1">
    <source>
        <dbReference type="ARBA" id="ARBA00012528"/>
    </source>
</evidence>
<dbReference type="Gene3D" id="3.30.70.270">
    <property type="match status" value="1"/>
</dbReference>
<dbReference type="OrthoDB" id="5621267at2"/>
<comment type="catalytic activity">
    <reaction evidence="2">
        <text>2 GTP = 3',3'-c-di-GMP + 2 diphosphate</text>
        <dbReference type="Rhea" id="RHEA:24898"/>
        <dbReference type="ChEBI" id="CHEBI:33019"/>
        <dbReference type="ChEBI" id="CHEBI:37565"/>
        <dbReference type="ChEBI" id="CHEBI:58805"/>
        <dbReference type="EC" id="2.7.7.65"/>
    </reaction>
</comment>
<dbReference type="PROSITE" id="PS50887">
    <property type="entry name" value="GGDEF"/>
    <property type="match status" value="1"/>
</dbReference>
<evidence type="ECO:0000313" key="6">
    <source>
        <dbReference type="EMBL" id="QCU90016.1"/>
    </source>
</evidence>
<feature type="transmembrane region" description="Helical" evidence="4">
    <location>
        <begin position="24"/>
        <end position="43"/>
    </location>
</feature>
<organism evidence="6 7">
    <name type="scientific">Thiomicrorhabdus sediminis</name>
    <dbReference type="NCBI Taxonomy" id="2580412"/>
    <lineage>
        <taxon>Bacteria</taxon>
        <taxon>Pseudomonadati</taxon>
        <taxon>Pseudomonadota</taxon>
        <taxon>Gammaproteobacteria</taxon>
        <taxon>Thiotrichales</taxon>
        <taxon>Piscirickettsiaceae</taxon>
        <taxon>Thiomicrorhabdus</taxon>
    </lineage>
</organism>
<feature type="region of interest" description="Disordered" evidence="3">
    <location>
        <begin position="384"/>
        <end position="404"/>
    </location>
</feature>
<evidence type="ECO:0000313" key="7">
    <source>
        <dbReference type="Proteomes" id="UP000304864"/>
    </source>
</evidence>
<feature type="transmembrane region" description="Helical" evidence="4">
    <location>
        <begin position="109"/>
        <end position="126"/>
    </location>
</feature>
<proteinExistence type="predicted"/>
<feature type="transmembrane region" description="Helical" evidence="4">
    <location>
        <begin position="177"/>
        <end position="195"/>
    </location>
</feature>
<dbReference type="GO" id="GO:1902201">
    <property type="term" value="P:negative regulation of bacterial-type flagellum-dependent cell motility"/>
    <property type="evidence" value="ECO:0007669"/>
    <property type="project" value="TreeGrafter"/>
</dbReference>
<keyword evidence="7" id="KW-1185">Reference proteome</keyword>
<protein>
    <recommendedName>
        <fullName evidence="1">diguanylate cyclase</fullName>
        <ecNumber evidence="1">2.7.7.65</ecNumber>
    </recommendedName>
</protein>
<feature type="transmembrane region" description="Helical" evidence="4">
    <location>
        <begin position="146"/>
        <end position="170"/>
    </location>
</feature>
<name>A0A4P9K6Q7_9GAMM</name>
<dbReference type="InterPro" id="IPR050469">
    <property type="entry name" value="Diguanylate_Cyclase"/>
</dbReference>
<sequence>MVLLSGLAIWQSFAMLKWPQTWLSLIEFAPYAMIFVAAFISIWLNRMQPLLILLSLLALHTLFTLFNLSEPTSIGQTLMLALLSFLLPLNLLLWLLLPERGVQHLGYNFFIAGLVGAQALTVYWLMTELPLAWVEWLTLPVMAGQQIYHLSFAASLMFLLAGFVISLQLYLQNSLRVFTHVCLFAVLLSAFAINQSMQPGLLAWVLTLVAFMVLLALIFDAHHIAYTDELTGLRGRRALMESFMGLGKRYSLAMVDIDHFKQFNDTYGHDIGDKVLKMVAQTLDTVQGGKAYRYGGEEFTLLFPRKTPEQVLPELDRLRLAVAHQVVTIDNKDKKSKKAPKTVNVHISMGVAEPDGQHQTPQQVMKFADEGLYRAKRTGRNRVVVSKAKAAAKTSKAKTAKSKA</sequence>
<dbReference type="Proteomes" id="UP000304864">
    <property type="component" value="Chromosome"/>
</dbReference>
<feature type="transmembrane region" description="Helical" evidence="4">
    <location>
        <begin position="74"/>
        <end position="97"/>
    </location>
</feature>
<dbReference type="Pfam" id="PF00990">
    <property type="entry name" value="GGDEF"/>
    <property type="match status" value="1"/>
</dbReference>
<keyword evidence="4" id="KW-0812">Transmembrane</keyword>
<dbReference type="PANTHER" id="PTHR45138:SF9">
    <property type="entry name" value="DIGUANYLATE CYCLASE DGCM-RELATED"/>
    <property type="match status" value="1"/>
</dbReference>
<dbReference type="NCBIfam" id="TIGR00254">
    <property type="entry name" value="GGDEF"/>
    <property type="match status" value="1"/>
</dbReference>
<evidence type="ECO:0000259" key="5">
    <source>
        <dbReference type="PROSITE" id="PS50887"/>
    </source>
</evidence>
<reference evidence="6 7" key="1">
    <citation type="submission" date="2019-05" db="EMBL/GenBank/DDBJ databases">
        <title>Thiomicrorhabdus sediminis sp. nov, a novel sulfur-oxidizing bacterium isolated from coastal sediment.</title>
        <authorList>
            <person name="Liu X."/>
        </authorList>
    </citation>
    <scope>NUCLEOTIDE SEQUENCE [LARGE SCALE GENOMIC DNA]</scope>
    <source>
        <strain evidence="6 7">G1</strain>
    </source>
</reference>
<keyword evidence="4" id="KW-1133">Transmembrane helix</keyword>